<accession>A0A4S2MLF0</accession>
<dbReference type="PROSITE" id="PS51462">
    <property type="entry name" value="NUDIX"/>
    <property type="match status" value="1"/>
</dbReference>
<dbReference type="STRING" id="341454.A0A4S2MLF0"/>
<dbReference type="Proteomes" id="UP000298138">
    <property type="component" value="Unassembled WGS sequence"/>
</dbReference>
<sequence>MPAAAAPKKAPVTPRPSASVIILTKSDKLLLVHRPNHLSFPNAHVFPGGVVSASDPSAAFCAARETFEETGLLFTTTAPPPSVDLPAAQTAIHSNTLTFNTFLSTHSLTLPLATFLPWSTWTTPPQAPKRYRSQFFLAELPAWIDELAEVRGDGGKEVVAGSARFVTPREALRQAREGEIVLFPPQLYMITMLAEALEAGGRERVREVSSGEFGGREVLPKLARRDEKGRLWMDVGGGDVVVVELAEGGKGEPRAVEVIKGAVKGAKL</sequence>
<evidence type="ECO:0000259" key="7">
    <source>
        <dbReference type="PROSITE" id="PS51462"/>
    </source>
</evidence>
<keyword evidence="3" id="KW-0479">Metal-binding</keyword>
<evidence type="ECO:0000313" key="9">
    <source>
        <dbReference type="Proteomes" id="UP000298138"/>
    </source>
</evidence>
<keyword evidence="6" id="KW-0464">Manganese</keyword>
<comment type="cofactor">
    <cofactor evidence="1">
        <name>Mn(2+)</name>
        <dbReference type="ChEBI" id="CHEBI:29035"/>
    </cofactor>
</comment>
<dbReference type="AlphaFoldDB" id="A0A4S2MLF0"/>
<reference evidence="8 9" key="1">
    <citation type="submission" date="2019-04" db="EMBL/GenBank/DDBJ databases">
        <title>Comparative genomics and transcriptomics to analyze fruiting body development in filamentous ascomycetes.</title>
        <authorList>
            <consortium name="DOE Joint Genome Institute"/>
            <person name="Lutkenhaus R."/>
            <person name="Traeger S."/>
            <person name="Breuer J."/>
            <person name="Kuo A."/>
            <person name="Lipzen A."/>
            <person name="Pangilinan J."/>
            <person name="Dilworth D."/>
            <person name="Sandor L."/>
            <person name="Poggeler S."/>
            <person name="Barry K."/>
            <person name="Grigoriev I.V."/>
            <person name="Nowrousian M."/>
        </authorList>
    </citation>
    <scope>NUCLEOTIDE SEQUENCE [LARGE SCALE GENOMIC DNA]</scope>
    <source>
        <strain evidence="8 9">CBS 389.68</strain>
    </source>
</reference>
<evidence type="ECO:0000313" key="8">
    <source>
        <dbReference type="EMBL" id="TGZ77840.1"/>
    </source>
</evidence>
<dbReference type="GO" id="GO:0016818">
    <property type="term" value="F:hydrolase activity, acting on acid anhydrides, in phosphorus-containing anhydrides"/>
    <property type="evidence" value="ECO:0007669"/>
    <property type="project" value="InterPro"/>
</dbReference>
<dbReference type="InterPro" id="IPR015797">
    <property type="entry name" value="NUDIX_hydrolase-like_dom_sf"/>
</dbReference>
<evidence type="ECO:0000256" key="1">
    <source>
        <dbReference type="ARBA" id="ARBA00001936"/>
    </source>
</evidence>
<name>A0A4S2MLF0_9PEZI</name>
<dbReference type="SUPFAM" id="SSF55811">
    <property type="entry name" value="Nudix"/>
    <property type="match status" value="1"/>
</dbReference>
<evidence type="ECO:0000256" key="4">
    <source>
        <dbReference type="ARBA" id="ARBA00022801"/>
    </source>
</evidence>
<proteinExistence type="predicted"/>
<dbReference type="GO" id="GO:0005739">
    <property type="term" value="C:mitochondrion"/>
    <property type="evidence" value="ECO:0007669"/>
    <property type="project" value="TreeGrafter"/>
</dbReference>
<evidence type="ECO:0000256" key="3">
    <source>
        <dbReference type="ARBA" id="ARBA00022723"/>
    </source>
</evidence>
<evidence type="ECO:0000256" key="5">
    <source>
        <dbReference type="ARBA" id="ARBA00022842"/>
    </source>
</evidence>
<evidence type="ECO:0000256" key="2">
    <source>
        <dbReference type="ARBA" id="ARBA00001946"/>
    </source>
</evidence>
<dbReference type="GO" id="GO:0046872">
    <property type="term" value="F:metal ion binding"/>
    <property type="evidence" value="ECO:0007669"/>
    <property type="project" value="UniProtKB-KW"/>
</dbReference>
<dbReference type="Pfam" id="PF00293">
    <property type="entry name" value="NUDIX"/>
    <property type="match status" value="1"/>
</dbReference>
<dbReference type="EMBL" id="ML220148">
    <property type="protein sequence ID" value="TGZ77840.1"/>
    <property type="molecule type" value="Genomic_DNA"/>
</dbReference>
<keyword evidence="9" id="KW-1185">Reference proteome</keyword>
<dbReference type="InParanoid" id="A0A4S2MLF0"/>
<organism evidence="8 9">
    <name type="scientific">Ascodesmis nigricans</name>
    <dbReference type="NCBI Taxonomy" id="341454"/>
    <lineage>
        <taxon>Eukaryota</taxon>
        <taxon>Fungi</taxon>
        <taxon>Dikarya</taxon>
        <taxon>Ascomycota</taxon>
        <taxon>Pezizomycotina</taxon>
        <taxon>Pezizomycetes</taxon>
        <taxon>Pezizales</taxon>
        <taxon>Ascodesmidaceae</taxon>
        <taxon>Ascodesmis</taxon>
    </lineage>
</organism>
<dbReference type="PANTHER" id="PTHR12318:SF0">
    <property type="entry name" value="ACYL-COENZYME A DIPHOSPHATASE NUDT19"/>
    <property type="match status" value="1"/>
</dbReference>
<keyword evidence="4" id="KW-0378">Hydrolase</keyword>
<dbReference type="InterPro" id="IPR039121">
    <property type="entry name" value="NUDT19"/>
</dbReference>
<dbReference type="PANTHER" id="PTHR12318">
    <property type="entry name" value="TESTOSTERONE-REGULATED PROTEIN RP2"/>
    <property type="match status" value="1"/>
</dbReference>
<dbReference type="Gene3D" id="3.90.79.10">
    <property type="entry name" value="Nucleoside Triphosphate Pyrophosphohydrolase"/>
    <property type="match status" value="1"/>
</dbReference>
<comment type="cofactor">
    <cofactor evidence="2">
        <name>Mg(2+)</name>
        <dbReference type="ChEBI" id="CHEBI:18420"/>
    </cofactor>
</comment>
<feature type="domain" description="Nudix hydrolase" evidence="7">
    <location>
        <begin position="13"/>
        <end position="188"/>
    </location>
</feature>
<gene>
    <name evidence="8" type="ORF">EX30DRAFT_335067</name>
</gene>
<evidence type="ECO:0000256" key="6">
    <source>
        <dbReference type="ARBA" id="ARBA00023211"/>
    </source>
</evidence>
<dbReference type="OrthoDB" id="1695362at2759"/>
<dbReference type="CDD" id="cd18870">
    <property type="entry name" value="NUDIX_AcylCoAdiphos_Nudt19"/>
    <property type="match status" value="1"/>
</dbReference>
<dbReference type="InterPro" id="IPR000086">
    <property type="entry name" value="NUDIX_hydrolase_dom"/>
</dbReference>
<keyword evidence="5" id="KW-0460">Magnesium</keyword>
<protein>
    <recommendedName>
        <fullName evidence="7">Nudix hydrolase domain-containing protein</fullName>
    </recommendedName>
</protein>